<keyword evidence="2" id="KW-1185">Reference proteome</keyword>
<proteinExistence type="predicted"/>
<dbReference type="EMBL" id="JACIDK010000002">
    <property type="protein sequence ID" value="MBB3890818.1"/>
    <property type="molecule type" value="Genomic_DNA"/>
</dbReference>
<accession>A0A839ZXK7</accession>
<dbReference type="Gene3D" id="3.10.129.10">
    <property type="entry name" value="Hotdog Thioesterase"/>
    <property type="match status" value="1"/>
</dbReference>
<dbReference type="SUPFAM" id="SSF54637">
    <property type="entry name" value="Thioesterase/thiol ester dehydrase-isomerase"/>
    <property type="match status" value="1"/>
</dbReference>
<dbReference type="RefSeq" id="WP_183771236.1">
    <property type="nucleotide sequence ID" value="NZ_JACIDK010000002.1"/>
</dbReference>
<dbReference type="InterPro" id="IPR029069">
    <property type="entry name" value="HotDog_dom_sf"/>
</dbReference>
<evidence type="ECO:0000313" key="2">
    <source>
        <dbReference type="Proteomes" id="UP000530564"/>
    </source>
</evidence>
<comment type="caution">
    <text evidence="1">The sequence shown here is derived from an EMBL/GenBank/DDBJ whole genome shotgun (WGS) entry which is preliminary data.</text>
</comment>
<organism evidence="1 2">
    <name type="scientific">Phenylobacterium haematophilum</name>
    <dbReference type="NCBI Taxonomy" id="98513"/>
    <lineage>
        <taxon>Bacteria</taxon>
        <taxon>Pseudomonadati</taxon>
        <taxon>Pseudomonadota</taxon>
        <taxon>Alphaproteobacteria</taxon>
        <taxon>Caulobacterales</taxon>
        <taxon>Caulobacteraceae</taxon>
        <taxon>Phenylobacterium</taxon>
    </lineage>
</organism>
<protein>
    <submittedName>
        <fullName evidence="1">Acyl-coenzyme A thioesterase PaaI-like protein</fullName>
    </submittedName>
</protein>
<gene>
    <name evidence="1" type="ORF">GGQ61_001535</name>
</gene>
<name>A0A839ZXK7_9CAUL</name>
<evidence type="ECO:0000313" key="1">
    <source>
        <dbReference type="EMBL" id="MBB3890818.1"/>
    </source>
</evidence>
<dbReference type="AlphaFoldDB" id="A0A839ZXK7"/>
<dbReference type="Proteomes" id="UP000530564">
    <property type="component" value="Unassembled WGS sequence"/>
</dbReference>
<sequence>MTQDAISLETVFPAGPAPAASLLEPALTQVAGEGAEPISLTIDYGVSAVAGAGVNVEAAVERATRTLVFTYGRVLAQDGAVLATGAAVFRRLNAR</sequence>
<reference evidence="1 2" key="1">
    <citation type="submission" date="2020-08" db="EMBL/GenBank/DDBJ databases">
        <title>Genomic Encyclopedia of Type Strains, Phase IV (KMG-IV): sequencing the most valuable type-strain genomes for metagenomic binning, comparative biology and taxonomic classification.</title>
        <authorList>
            <person name="Goeker M."/>
        </authorList>
    </citation>
    <scope>NUCLEOTIDE SEQUENCE [LARGE SCALE GENOMIC DNA]</scope>
    <source>
        <strain evidence="1 2">DSM 21793</strain>
    </source>
</reference>